<dbReference type="EMBL" id="SWBP01000004">
    <property type="protein sequence ID" value="TKB96869.1"/>
    <property type="molecule type" value="Genomic_DNA"/>
</dbReference>
<sequence length="129" mass="15464">MSNKKIKFCHNWNLKLICKNWSTIRLKDEVKFQLNHAYDIEINDEIFGECVCVYIKHFKFSDISEPLFRLDMGLNQTDGRKMLKHLYADKNIDIENSIFSYMLFEWRPQYLDIKQINIEPGIQQILKAS</sequence>
<protein>
    <submittedName>
        <fullName evidence="1">Uncharacterized protein</fullName>
    </submittedName>
</protein>
<accession>A0A4U1BVM2</accession>
<organism evidence="1 2">
    <name type="scientific">Pedobacter cryophilus</name>
    <dbReference type="NCBI Taxonomy" id="2571271"/>
    <lineage>
        <taxon>Bacteria</taxon>
        <taxon>Pseudomonadati</taxon>
        <taxon>Bacteroidota</taxon>
        <taxon>Sphingobacteriia</taxon>
        <taxon>Sphingobacteriales</taxon>
        <taxon>Sphingobacteriaceae</taxon>
        <taxon>Pedobacter</taxon>
    </lineage>
</organism>
<dbReference type="AlphaFoldDB" id="A0A4U1BVM2"/>
<reference evidence="1 2" key="1">
    <citation type="submission" date="2019-04" db="EMBL/GenBank/DDBJ databases">
        <title>Pedobacter sp. AR-3-17 sp. nov., isolated from Arctic soil.</title>
        <authorList>
            <person name="Dahal R.H."/>
            <person name="Kim D.-U."/>
        </authorList>
    </citation>
    <scope>NUCLEOTIDE SEQUENCE [LARGE SCALE GENOMIC DNA]</scope>
    <source>
        <strain evidence="1 2">AR-3-17</strain>
    </source>
</reference>
<evidence type="ECO:0000313" key="2">
    <source>
        <dbReference type="Proteomes" id="UP000308181"/>
    </source>
</evidence>
<dbReference type="RefSeq" id="WP_136826833.1">
    <property type="nucleotide sequence ID" value="NZ_SWBP01000004.1"/>
</dbReference>
<proteinExistence type="predicted"/>
<comment type="caution">
    <text evidence="1">The sequence shown here is derived from an EMBL/GenBank/DDBJ whole genome shotgun (WGS) entry which is preliminary data.</text>
</comment>
<name>A0A4U1BVM2_9SPHI</name>
<dbReference type="OrthoDB" id="711722at2"/>
<evidence type="ECO:0000313" key="1">
    <source>
        <dbReference type="EMBL" id="TKB96869.1"/>
    </source>
</evidence>
<dbReference type="Proteomes" id="UP000308181">
    <property type="component" value="Unassembled WGS sequence"/>
</dbReference>
<keyword evidence="2" id="KW-1185">Reference proteome</keyword>
<gene>
    <name evidence="1" type="ORF">FA046_12385</name>
</gene>